<dbReference type="InterPro" id="IPR051448">
    <property type="entry name" value="CdaR-like_regulators"/>
</dbReference>
<feature type="region of interest" description="Disordered" evidence="1">
    <location>
        <begin position="392"/>
        <end position="420"/>
    </location>
</feature>
<evidence type="ECO:0000256" key="1">
    <source>
        <dbReference type="SAM" id="MobiDB-lite"/>
    </source>
</evidence>
<accession>A0ABW1MU64</accession>
<feature type="compositionally biased region" description="Basic and acidic residues" evidence="1">
    <location>
        <begin position="392"/>
        <end position="405"/>
    </location>
</feature>
<organism evidence="4 5">
    <name type="scientific">Streptomyces ochraceiscleroticus</name>
    <dbReference type="NCBI Taxonomy" id="47761"/>
    <lineage>
        <taxon>Bacteria</taxon>
        <taxon>Bacillati</taxon>
        <taxon>Actinomycetota</taxon>
        <taxon>Actinomycetes</taxon>
        <taxon>Kitasatosporales</taxon>
        <taxon>Streptomycetaceae</taxon>
        <taxon>Streptomyces</taxon>
    </lineage>
</organism>
<evidence type="ECO:0000259" key="3">
    <source>
        <dbReference type="Pfam" id="PF14361"/>
    </source>
</evidence>
<dbReference type="EMBL" id="JBHSPX010000012">
    <property type="protein sequence ID" value="MFC6067384.1"/>
    <property type="molecule type" value="Genomic_DNA"/>
</dbReference>
<dbReference type="InterPro" id="IPR042070">
    <property type="entry name" value="PucR_C-HTH_sf"/>
</dbReference>
<dbReference type="RefSeq" id="WP_063761807.1">
    <property type="nucleotide sequence ID" value="NZ_JBHSPX010000012.1"/>
</dbReference>
<reference evidence="5" key="1">
    <citation type="journal article" date="2019" name="Int. J. Syst. Evol. Microbiol.">
        <title>The Global Catalogue of Microorganisms (GCM) 10K type strain sequencing project: providing services to taxonomists for standard genome sequencing and annotation.</title>
        <authorList>
            <consortium name="The Broad Institute Genomics Platform"/>
            <consortium name="The Broad Institute Genome Sequencing Center for Infectious Disease"/>
            <person name="Wu L."/>
            <person name="Ma J."/>
        </authorList>
    </citation>
    <scope>NUCLEOTIDE SEQUENCE [LARGE SCALE GENOMIC DNA]</scope>
    <source>
        <strain evidence="5">CGMCC 1.15180</strain>
    </source>
</reference>
<dbReference type="PANTHER" id="PTHR33744">
    <property type="entry name" value="CARBOHYDRATE DIACID REGULATOR"/>
    <property type="match status" value="1"/>
</dbReference>
<evidence type="ECO:0000313" key="5">
    <source>
        <dbReference type="Proteomes" id="UP001596139"/>
    </source>
</evidence>
<dbReference type="Pfam" id="PF13556">
    <property type="entry name" value="HTH_30"/>
    <property type="match status" value="1"/>
</dbReference>
<keyword evidence="5" id="KW-1185">Reference proteome</keyword>
<evidence type="ECO:0000259" key="2">
    <source>
        <dbReference type="Pfam" id="PF13556"/>
    </source>
</evidence>
<protein>
    <submittedName>
        <fullName evidence="4">PucR family transcriptional regulator</fullName>
    </submittedName>
</protein>
<dbReference type="InterPro" id="IPR025736">
    <property type="entry name" value="PucR_C-HTH_dom"/>
</dbReference>
<dbReference type="InterPro" id="IPR025751">
    <property type="entry name" value="RsbRD_N_dom"/>
</dbReference>
<comment type="caution">
    <text evidence="4">The sequence shown here is derived from an EMBL/GenBank/DDBJ whole genome shotgun (WGS) entry which is preliminary data.</text>
</comment>
<sequence length="420" mass="45274">MPLSEAARDLALRCETRVNELAREMSGDVFAHIPGYAELPDDMKDVEIAATVRHGLRLFMRRVRGGGGRRGDHALFRQRAAQRAEEGLPLHLLLRTHALGTYALWRTLRDEARPGEEAALTELTDFLLRNQDSVIGAVAETYLDERAALDAERREERRTLARALIDGAPAADRDALEELGLDGPVTVLALRLPPADGPAPAPIAVRRGLRRLQTALEREFGTDVLLSLDAVGGHALVPGAPEPADGLAGRLARACGGPVRCAAARSESPGGVPHAARTASEVIRIAHASGRPPELHRLADVLLEYHLSRRDESSPMIAALLDPLDGRPELTDTLRAHLETRQDRRATARALGLHPNTVDNRLARIAELTGIDLASPRGTTLALCALLLRDSAHDSAPEPPSERARPGRSPSGAGHPMSRP</sequence>
<evidence type="ECO:0000313" key="4">
    <source>
        <dbReference type="EMBL" id="MFC6067384.1"/>
    </source>
</evidence>
<feature type="domain" description="PucR C-terminal helix-turn-helix" evidence="2">
    <location>
        <begin position="330"/>
        <end position="387"/>
    </location>
</feature>
<dbReference type="Pfam" id="PF14361">
    <property type="entry name" value="RsbRD_N"/>
    <property type="match status" value="1"/>
</dbReference>
<feature type="domain" description="RsbT co-antagonist protein RsbRD N-terminal" evidence="3">
    <location>
        <begin position="20"/>
        <end position="157"/>
    </location>
</feature>
<dbReference type="Gene3D" id="1.10.10.2840">
    <property type="entry name" value="PucR C-terminal helix-turn-helix domain"/>
    <property type="match status" value="1"/>
</dbReference>
<name>A0ABW1MU64_9ACTN</name>
<dbReference type="PANTHER" id="PTHR33744:SF1">
    <property type="entry name" value="DNA-BINDING TRANSCRIPTIONAL ACTIVATOR ADER"/>
    <property type="match status" value="1"/>
</dbReference>
<proteinExistence type="predicted"/>
<dbReference type="Proteomes" id="UP001596139">
    <property type="component" value="Unassembled WGS sequence"/>
</dbReference>
<gene>
    <name evidence="4" type="ORF">ACFP4F_33230</name>
</gene>